<dbReference type="Gene3D" id="3.20.20.70">
    <property type="entry name" value="Aldolase class I"/>
    <property type="match status" value="2"/>
</dbReference>
<gene>
    <name evidence="4" type="ORF">DIT97_29970</name>
</gene>
<name>A0A3D3RDW9_9PLAN</name>
<evidence type="ECO:0000256" key="1">
    <source>
        <dbReference type="ARBA" id="ARBA00009716"/>
    </source>
</evidence>
<evidence type="ECO:0000313" key="5">
    <source>
        <dbReference type="Proteomes" id="UP000263642"/>
    </source>
</evidence>
<proteinExistence type="inferred from homology"/>
<accession>A0A3D3RDW9</accession>
<evidence type="ECO:0000313" key="4">
    <source>
        <dbReference type="EMBL" id="HCO27029.1"/>
    </source>
</evidence>
<protein>
    <submittedName>
        <fullName evidence="4">Glutamate synthase subunit alpha</fullName>
    </submittedName>
</protein>
<dbReference type="InterPro" id="IPR013785">
    <property type="entry name" value="Aldolase_TIM"/>
</dbReference>
<dbReference type="InterPro" id="IPR051394">
    <property type="entry name" value="Glutamate_Synthase"/>
</dbReference>
<feature type="domain" description="Glutamate synthase central-N" evidence="3">
    <location>
        <begin position="10"/>
        <end position="53"/>
    </location>
</feature>
<dbReference type="AlphaFoldDB" id="A0A3D3RDW9"/>
<sequence length="192" mass="21257">AGELDAAKWTRESIVAAYRKGVSKGMLKVMAKMGISTLQSYKGAQIFEAVGLNNEIIDACFAGTASRIKGIGFDVVAKECEMRHNIGYPQREQHRLPVLPNPGVYHWRANGEKHSWSPENIANIQAAATTGDKEAYKRFAKAVNEQTTRECHLRGLLKFKKRDSIPLEEVEPVTEIVKRFCTGAMSYGSISA</sequence>
<dbReference type="InterPro" id="IPR006982">
    <property type="entry name" value="Glu_synth_centr_N"/>
</dbReference>
<dbReference type="PANTHER" id="PTHR43100">
    <property type="entry name" value="GLUTAMATE SYNTHASE [NADPH] SMALL CHAIN"/>
    <property type="match status" value="1"/>
</dbReference>
<dbReference type="InterPro" id="IPR002932">
    <property type="entry name" value="Glu_synthdom"/>
</dbReference>
<dbReference type="EMBL" id="DQAY01000187">
    <property type="protein sequence ID" value="HCO27029.1"/>
    <property type="molecule type" value="Genomic_DNA"/>
</dbReference>
<evidence type="ECO:0000259" key="2">
    <source>
        <dbReference type="Pfam" id="PF01645"/>
    </source>
</evidence>
<dbReference type="Pfam" id="PF04898">
    <property type="entry name" value="Glu_syn_central"/>
    <property type="match status" value="1"/>
</dbReference>
<dbReference type="PANTHER" id="PTHR43100:SF1">
    <property type="entry name" value="GLUTAMATE SYNTHASE [NADPH] SMALL CHAIN"/>
    <property type="match status" value="1"/>
</dbReference>
<feature type="domain" description="Glutamate synthase" evidence="2">
    <location>
        <begin position="117"/>
        <end position="191"/>
    </location>
</feature>
<dbReference type="Pfam" id="PF01645">
    <property type="entry name" value="Glu_synthase"/>
    <property type="match status" value="1"/>
</dbReference>
<organism evidence="4 5">
    <name type="scientific">Gimesia maris</name>
    <dbReference type="NCBI Taxonomy" id="122"/>
    <lineage>
        <taxon>Bacteria</taxon>
        <taxon>Pseudomonadati</taxon>
        <taxon>Planctomycetota</taxon>
        <taxon>Planctomycetia</taxon>
        <taxon>Planctomycetales</taxon>
        <taxon>Planctomycetaceae</taxon>
        <taxon>Gimesia</taxon>
    </lineage>
</organism>
<dbReference type="SUPFAM" id="SSF51395">
    <property type="entry name" value="FMN-linked oxidoreductases"/>
    <property type="match status" value="1"/>
</dbReference>
<dbReference type="GO" id="GO:0006537">
    <property type="term" value="P:glutamate biosynthetic process"/>
    <property type="evidence" value="ECO:0007669"/>
    <property type="project" value="InterPro"/>
</dbReference>
<dbReference type="GO" id="GO:0015930">
    <property type="term" value="F:glutamate synthase activity"/>
    <property type="evidence" value="ECO:0007669"/>
    <property type="project" value="InterPro"/>
</dbReference>
<comment type="caution">
    <text evidence="4">The sequence shown here is derived from an EMBL/GenBank/DDBJ whole genome shotgun (WGS) entry which is preliminary data.</text>
</comment>
<comment type="similarity">
    <text evidence="1">Belongs to the glutamate synthase family.</text>
</comment>
<feature type="non-terminal residue" evidence="4">
    <location>
        <position position="192"/>
    </location>
</feature>
<feature type="non-terminal residue" evidence="4">
    <location>
        <position position="1"/>
    </location>
</feature>
<evidence type="ECO:0000259" key="3">
    <source>
        <dbReference type="Pfam" id="PF04898"/>
    </source>
</evidence>
<reference evidence="4 5" key="1">
    <citation type="journal article" date="2018" name="Nat. Biotechnol.">
        <title>A standardized bacterial taxonomy based on genome phylogeny substantially revises the tree of life.</title>
        <authorList>
            <person name="Parks D.H."/>
            <person name="Chuvochina M."/>
            <person name="Waite D.W."/>
            <person name="Rinke C."/>
            <person name="Skarshewski A."/>
            <person name="Chaumeil P.A."/>
            <person name="Hugenholtz P."/>
        </authorList>
    </citation>
    <scope>NUCLEOTIDE SEQUENCE [LARGE SCALE GENOMIC DNA]</scope>
    <source>
        <strain evidence="4">UBA9375</strain>
    </source>
</reference>
<dbReference type="Proteomes" id="UP000263642">
    <property type="component" value="Unassembled WGS sequence"/>
</dbReference>